<evidence type="ECO:0000256" key="8">
    <source>
        <dbReference type="RuleBase" id="RU000304"/>
    </source>
</evidence>
<dbReference type="PROSITE" id="PS50011">
    <property type="entry name" value="PROTEIN_KINASE_DOM"/>
    <property type="match status" value="1"/>
</dbReference>
<dbReference type="Proteomes" id="UP001470230">
    <property type="component" value="Unassembled WGS sequence"/>
</dbReference>
<comment type="similarity">
    <text evidence="1">Belongs to the protein kinase superfamily. CMGC Ser/Thr protein kinase family. CDC2/CDKX subfamily.</text>
</comment>
<keyword evidence="4 7" id="KW-0547">Nucleotide-binding</keyword>
<dbReference type="InterPro" id="IPR017441">
    <property type="entry name" value="Protein_kinase_ATP_BS"/>
</dbReference>
<proteinExistence type="inferred from homology"/>
<evidence type="ECO:0000259" key="9">
    <source>
        <dbReference type="PROSITE" id="PS50011"/>
    </source>
</evidence>
<comment type="caution">
    <text evidence="10">The sequence shown here is derived from an EMBL/GenBank/DDBJ whole genome shotgun (WGS) entry which is preliminary data.</text>
</comment>
<keyword evidence="6 7" id="KW-0067">ATP-binding</keyword>
<evidence type="ECO:0000313" key="11">
    <source>
        <dbReference type="Proteomes" id="UP001470230"/>
    </source>
</evidence>
<evidence type="ECO:0000256" key="2">
    <source>
        <dbReference type="ARBA" id="ARBA00022527"/>
    </source>
</evidence>
<evidence type="ECO:0000256" key="7">
    <source>
        <dbReference type="PROSITE-ProRule" id="PRU10141"/>
    </source>
</evidence>
<dbReference type="PROSITE" id="PS00107">
    <property type="entry name" value="PROTEIN_KINASE_ATP"/>
    <property type="match status" value="1"/>
</dbReference>
<evidence type="ECO:0000256" key="3">
    <source>
        <dbReference type="ARBA" id="ARBA00022679"/>
    </source>
</evidence>
<keyword evidence="5 10" id="KW-0418">Kinase</keyword>
<dbReference type="SUPFAM" id="SSF56112">
    <property type="entry name" value="Protein kinase-like (PK-like)"/>
    <property type="match status" value="1"/>
</dbReference>
<dbReference type="Pfam" id="PF00069">
    <property type="entry name" value="Pkinase"/>
    <property type="match status" value="1"/>
</dbReference>
<dbReference type="PANTHER" id="PTHR24056:SF46">
    <property type="entry name" value="CYCLIN-DEPENDENT KINASE 5"/>
    <property type="match status" value="1"/>
</dbReference>
<dbReference type="Gene3D" id="3.30.200.20">
    <property type="entry name" value="Phosphorylase Kinase, domain 1"/>
    <property type="match status" value="1"/>
</dbReference>
<reference evidence="10 11" key="1">
    <citation type="submission" date="2024-04" db="EMBL/GenBank/DDBJ databases">
        <title>Tritrichomonas musculus Genome.</title>
        <authorList>
            <person name="Alves-Ferreira E."/>
            <person name="Grigg M."/>
            <person name="Lorenzi H."/>
            <person name="Galac M."/>
        </authorList>
    </citation>
    <scope>NUCLEOTIDE SEQUENCE [LARGE SCALE GENOMIC DNA]</scope>
    <source>
        <strain evidence="10 11">EAF2021</strain>
    </source>
</reference>
<evidence type="ECO:0000256" key="6">
    <source>
        <dbReference type="ARBA" id="ARBA00022840"/>
    </source>
</evidence>
<protein>
    <submittedName>
        <fullName evidence="10">Cyclin-dependent kinase 5</fullName>
    </submittedName>
</protein>
<evidence type="ECO:0000256" key="4">
    <source>
        <dbReference type="ARBA" id="ARBA00022741"/>
    </source>
</evidence>
<dbReference type="PANTHER" id="PTHR24056">
    <property type="entry name" value="CELL DIVISION PROTEIN KINASE"/>
    <property type="match status" value="1"/>
</dbReference>
<sequence>MSYEILNTIGQGTYGVVYRAQNSQNKEIVALKLIKFENRQDGLPNTAIREIALLKELKHPCVIQLYDVIHSQHQLTLIFEYCEWDLNRYMQNYLTHHNNEQSLNVNQVISLSHQLLSALAYIHQNSIIHRDVKPQNLLINRNLELKLADFGLARSTYIPVDPNSISTEVVTQWYRPPEILLDIHNYSFPVDIWSAGCVIVEMLTGQPLFPCNNNEEMLNVVCQLFGYEKMVEAFPDHINQLEPSKDEKGIELTNYLQGYDPRLVNLASKLLEPDPTKRITAEMALKHSVFHNLSSYKMNEKNLQKHV</sequence>
<dbReference type="Gene3D" id="1.10.510.10">
    <property type="entry name" value="Transferase(Phosphotransferase) domain 1"/>
    <property type="match status" value="1"/>
</dbReference>
<gene>
    <name evidence="10" type="ORF">M9Y10_041470</name>
</gene>
<dbReference type="GO" id="GO:0016301">
    <property type="term" value="F:kinase activity"/>
    <property type="evidence" value="ECO:0007669"/>
    <property type="project" value="UniProtKB-KW"/>
</dbReference>
<feature type="binding site" evidence="7">
    <location>
        <position position="32"/>
    </location>
    <ligand>
        <name>ATP</name>
        <dbReference type="ChEBI" id="CHEBI:30616"/>
    </ligand>
</feature>
<accession>A0ABR2K5H3</accession>
<keyword evidence="2 8" id="KW-0723">Serine/threonine-protein kinase</keyword>
<evidence type="ECO:0000256" key="1">
    <source>
        <dbReference type="ARBA" id="ARBA00006485"/>
    </source>
</evidence>
<dbReference type="SMART" id="SM00220">
    <property type="entry name" value="S_TKc"/>
    <property type="match status" value="1"/>
</dbReference>
<dbReference type="InterPro" id="IPR011009">
    <property type="entry name" value="Kinase-like_dom_sf"/>
</dbReference>
<evidence type="ECO:0000313" key="10">
    <source>
        <dbReference type="EMBL" id="KAK8886011.1"/>
    </source>
</evidence>
<feature type="domain" description="Protein kinase" evidence="9">
    <location>
        <begin position="3"/>
        <end position="290"/>
    </location>
</feature>
<dbReference type="InterPro" id="IPR008271">
    <property type="entry name" value="Ser/Thr_kinase_AS"/>
</dbReference>
<dbReference type="InterPro" id="IPR050108">
    <property type="entry name" value="CDK"/>
</dbReference>
<keyword evidence="3" id="KW-0808">Transferase</keyword>
<dbReference type="PROSITE" id="PS00108">
    <property type="entry name" value="PROTEIN_KINASE_ST"/>
    <property type="match status" value="1"/>
</dbReference>
<organism evidence="10 11">
    <name type="scientific">Tritrichomonas musculus</name>
    <dbReference type="NCBI Taxonomy" id="1915356"/>
    <lineage>
        <taxon>Eukaryota</taxon>
        <taxon>Metamonada</taxon>
        <taxon>Parabasalia</taxon>
        <taxon>Tritrichomonadida</taxon>
        <taxon>Tritrichomonadidae</taxon>
        <taxon>Tritrichomonas</taxon>
    </lineage>
</organism>
<evidence type="ECO:0000256" key="5">
    <source>
        <dbReference type="ARBA" id="ARBA00022777"/>
    </source>
</evidence>
<dbReference type="EMBL" id="JAPFFF010000007">
    <property type="protein sequence ID" value="KAK8886011.1"/>
    <property type="molecule type" value="Genomic_DNA"/>
</dbReference>
<name>A0ABR2K5H3_9EUKA</name>
<dbReference type="InterPro" id="IPR000719">
    <property type="entry name" value="Prot_kinase_dom"/>
</dbReference>
<keyword evidence="11" id="KW-1185">Reference proteome</keyword>